<dbReference type="Gramene" id="Psat06G0148600-T1">
    <property type="protein sequence ID" value="KAI5394879.1"/>
    <property type="gene ID" value="KIW84_061486"/>
</dbReference>
<accession>A0A9D4W567</accession>
<evidence type="ECO:0000313" key="1">
    <source>
        <dbReference type="EMBL" id="KAI5394879.1"/>
    </source>
</evidence>
<dbReference type="EMBL" id="JAMSHJ010000006">
    <property type="protein sequence ID" value="KAI5394879.1"/>
    <property type="molecule type" value="Genomic_DNA"/>
</dbReference>
<gene>
    <name evidence="1" type="ORF">KIW84_061486</name>
</gene>
<reference evidence="1 2" key="1">
    <citation type="journal article" date="2022" name="Nat. Genet.">
        <title>Improved pea reference genome and pan-genome highlight genomic features and evolutionary characteristics.</title>
        <authorList>
            <person name="Yang T."/>
            <person name="Liu R."/>
            <person name="Luo Y."/>
            <person name="Hu S."/>
            <person name="Wang D."/>
            <person name="Wang C."/>
            <person name="Pandey M.K."/>
            <person name="Ge S."/>
            <person name="Xu Q."/>
            <person name="Li N."/>
            <person name="Li G."/>
            <person name="Huang Y."/>
            <person name="Saxena R.K."/>
            <person name="Ji Y."/>
            <person name="Li M."/>
            <person name="Yan X."/>
            <person name="He Y."/>
            <person name="Liu Y."/>
            <person name="Wang X."/>
            <person name="Xiang C."/>
            <person name="Varshney R.K."/>
            <person name="Ding H."/>
            <person name="Gao S."/>
            <person name="Zong X."/>
        </authorList>
    </citation>
    <scope>NUCLEOTIDE SEQUENCE [LARGE SCALE GENOMIC DNA]</scope>
    <source>
        <strain evidence="1 2">cv. Zhongwan 6</strain>
    </source>
</reference>
<dbReference type="Proteomes" id="UP001058974">
    <property type="component" value="Chromosome 6"/>
</dbReference>
<comment type="caution">
    <text evidence="1">The sequence shown here is derived from an EMBL/GenBank/DDBJ whole genome shotgun (WGS) entry which is preliminary data.</text>
</comment>
<protein>
    <submittedName>
        <fullName evidence="1">Uncharacterized protein</fullName>
    </submittedName>
</protein>
<proteinExistence type="predicted"/>
<sequence length="120" mass="13300">MCSLMLAGENSELGSMDFTWLWLICSEARIAAETVPVTMLTCRLAETSYGQFSMPSTEELFCFKAADTVISAAPPQRTSFGWFIMFLATDIASCRFLSTSIKRSLLAPRNNTVQALGDFY</sequence>
<dbReference type="AlphaFoldDB" id="A0A9D4W567"/>
<evidence type="ECO:0000313" key="2">
    <source>
        <dbReference type="Proteomes" id="UP001058974"/>
    </source>
</evidence>
<organism evidence="1 2">
    <name type="scientific">Pisum sativum</name>
    <name type="common">Garden pea</name>
    <name type="synonym">Lathyrus oleraceus</name>
    <dbReference type="NCBI Taxonomy" id="3888"/>
    <lineage>
        <taxon>Eukaryota</taxon>
        <taxon>Viridiplantae</taxon>
        <taxon>Streptophyta</taxon>
        <taxon>Embryophyta</taxon>
        <taxon>Tracheophyta</taxon>
        <taxon>Spermatophyta</taxon>
        <taxon>Magnoliopsida</taxon>
        <taxon>eudicotyledons</taxon>
        <taxon>Gunneridae</taxon>
        <taxon>Pentapetalae</taxon>
        <taxon>rosids</taxon>
        <taxon>fabids</taxon>
        <taxon>Fabales</taxon>
        <taxon>Fabaceae</taxon>
        <taxon>Papilionoideae</taxon>
        <taxon>50 kb inversion clade</taxon>
        <taxon>NPAAA clade</taxon>
        <taxon>Hologalegina</taxon>
        <taxon>IRL clade</taxon>
        <taxon>Fabeae</taxon>
        <taxon>Lathyrus</taxon>
    </lineage>
</organism>
<keyword evidence="2" id="KW-1185">Reference proteome</keyword>
<name>A0A9D4W567_PEA</name>